<dbReference type="Gene3D" id="1.10.10.10">
    <property type="entry name" value="Winged helix-like DNA-binding domain superfamily/Winged helix DNA-binding domain"/>
    <property type="match status" value="1"/>
</dbReference>
<dbReference type="EMBL" id="VIWT01000005">
    <property type="protein sequence ID" value="TWF73391.1"/>
    <property type="molecule type" value="Genomic_DNA"/>
</dbReference>
<dbReference type="PANTHER" id="PTHR43132:SF6">
    <property type="entry name" value="HTH-TYPE TRANSCRIPTIONAL REPRESSOR CZRA"/>
    <property type="match status" value="1"/>
</dbReference>
<keyword evidence="2" id="KW-0238">DNA-binding</keyword>
<evidence type="ECO:0000259" key="4">
    <source>
        <dbReference type="PROSITE" id="PS50987"/>
    </source>
</evidence>
<dbReference type="InterPro" id="IPR036388">
    <property type="entry name" value="WH-like_DNA-bd_sf"/>
</dbReference>
<keyword evidence="3" id="KW-0804">Transcription</keyword>
<comment type="caution">
    <text evidence="5">The sequence shown here is derived from an EMBL/GenBank/DDBJ whole genome shotgun (WGS) entry which is preliminary data.</text>
</comment>
<dbReference type="InterPro" id="IPR001845">
    <property type="entry name" value="HTH_ArsR_DNA-bd_dom"/>
</dbReference>
<evidence type="ECO:0000256" key="1">
    <source>
        <dbReference type="ARBA" id="ARBA00023015"/>
    </source>
</evidence>
<sequence>MGWWQIDADTLAGSRFVVSPLSETTAALKALHLGQAANPGEREWLTAHQPRYRERIAADPVAAALVRGGLGGSWNATFLTPTPERSERAFTTELDRIARTDPGTARADLAEALRGPLPPVLDRDDLPGRAADLLHWVWQTTVLPDWPRRRRIIESDILARTTRLAQGGWESALDGLRHGMRWLGASRLRITLRDQEPRDLDGTALLLVPVTPGQGWFAWDDQRHAIVYPAGGVLAEPANPSGTDAGADGQVLARLVGPTRARILLLLADPLSTTHLVAVTGQGLGSVGNHLRVLLDAGLLRRRRTGRVVLYARTELGEALVAGAATPTG</sequence>
<dbReference type="GO" id="GO:0003677">
    <property type="term" value="F:DNA binding"/>
    <property type="evidence" value="ECO:0007669"/>
    <property type="project" value="UniProtKB-KW"/>
</dbReference>
<evidence type="ECO:0000313" key="5">
    <source>
        <dbReference type="EMBL" id="TWF73391.1"/>
    </source>
</evidence>
<dbReference type="SUPFAM" id="SSF46785">
    <property type="entry name" value="Winged helix' DNA-binding domain"/>
    <property type="match status" value="1"/>
</dbReference>
<dbReference type="RefSeq" id="WP_145910386.1">
    <property type="nucleotide sequence ID" value="NZ_BAAAMZ010000001.1"/>
</dbReference>
<name>A0A561SET9_9ACTN</name>
<dbReference type="OrthoDB" id="3460651at2"/>
<dbReference type="Proteomes" id="UP000317940">
    <property type="component" value="Unassembled WGS sequence"/>
</dbReference>
<organism evidence="5 6">
    <name type="scientific">Kitasatospora viridis</name>
    <dbReference type="NCBI Taxonomy" id="281105"/>
    <lineage>
        <taxon>Bacteria</taxon>
        <taxon>Bacillati</taxon>
        <taxon>Actinomycetota</taxon>
        <taxon>Actinomycetes</taxon>
        <taxon>Kitasatosporales</taxon>
        <taxon>Streptomycetaceae</taxon>
        <taxon>Kitasatospora</taxon>
    </lineage>
</organism>
<feature type="domain" description="HTH arsR-type" evidence="4">
    <location>
        <begin position="240"/>
        <end position="329"/>
    </location>
</feature>
<dbReference type="InterPro" id="IPR051011">
    <property type="entry name" value="Metal_resp_trans_reg"/>
</dbReference>
<dbReference type="Pfam" id="PF12840">
    <property type="entry name" value="HTH_20"/>
    <property type="match status" value="1"/>
</dbReference>
<dbReference type="InterPro" id="IPR036390">
    <property type="entry name" value="WH_DNA-bd_sf"/>
</dbReference>
<gene>
    <name evidence="5" type="ORF">FHX73_152</name>
</gene>
<proteinExistence type="predicted"/>
<keyword evidence="6" id="KW-1185">Reference proteome</keyword>
<evidence type="ECO:0000313" key="6">
    <source>
        <dbReference type="Proteomes" id="UP000317940"/>
    </source>
</evidence>
<protein>
    <submittedName>
        <fullName evidence="5">Helix-turn-helix protein</fullName>
    </submittedName>
</protein>
<evidence type="ECO:0000256" key="2">
    <source>
        <dbReference type="ARBA" id="ARBA00023125"/>
    </source>
</evidence>
<dbReference type="GO" id="GO:0003700">
    <property type="term" value="F:DNA-binding transcription factor activity"/>
    <property type="evidence" value="ECO:0007669"/>
    <property type="project" value="InterPro"/>
</dbReference>
<dbReference type="PRINTS" id="PR00778">
    <property type="entry name" value="HTHARSR"/>
</dbReference>
<reference evidence="5 6" key="1">
    <citation type="submission" date="2019-06" db="EMBL/GenBank/DDBJ databases">
        <title>Sequencing the genomes of 1000 actinobacteria strains.</title>
        <authorList>
            <person name="Klenk H.-P."/>
        </authorList>
    </citation>
    <scope>NUCLEOTIDE SEQUENCE [LARGE SCALE GENOMIC DNA]</scope>
    <source>
        <strain evidence="5 6">DSM 44826</strain>
    </source>
</reference>
<keyword evidence="1" id="KW-0805">Transcription regulation</keyword>
<dbReference type="AlphaFoldDB" id="A0A561SET9"/>
<dbReference type="SMART" id="SM00418">
    <property type="entry name" value="HTH_ARSR"/>
    <property type="match status" value="1"/>
</dbReference>
<accession>A0A561SET9</accession>
<dbReference type="PANTHER" id="PTHR43132">
    <property type="entry name" value="ARSENICAL RESISTANCE OPERON REPRESSOR ARSR-RELATED"/>
    <property type="match status" value="1"/>
</dbReference>
<evidence type="ECO:0000256" key="3">
    <source>
        <dbReference type="ARBA" id="ARBA00023163"/>
    </source>
</evidence>
<dbReference type="PROSITE" id="PS50987">
    <property type="entry name" value="HTH_ARSR_2"/>
    <property type="match status" value="1"/>
</dbReference>